<protein>
    <submittedName>
        <fullName evidence="1">DUF1840 domain-containing protein</fullName>
    </submittedName>
</protein>
<dbReference type="EMBL" id="JADKBR010000017">
    <property type="protein sequence ID" value="MBK8891576.1"/>
    <property type="molecule type" value="Genomic_DNA"/>
</dbReference>
<gene>
    <name evidence="1" type="ORF">IPN75_14960</name>
</gene>
<reference evidence="1" key="1">
    <citation type="submission" date="2020-10" db="EMBL/GenBank/DDBJ databases">
        <title>Connecting structure to function with the recovery of over 1000 high-quality activated sludge metagenome-assembled genomes encoding full-length rRNA genes using long-read sequencing.</title>
        <authorList>
            <person name="Singleton C.M."/>
            <person name="Petriglieri F."/>
            <person name="Kristensen J.M."/>
            <person name="Kirkegaard R.H."/>
            <person name="Michaelsen T.Y."/>
            <person name="Andersen M.H."/>
            <person name="Karst S.M."/>
            <person name="Dueholm M.S."/>
            <person name="Nielsen P.H."/>
            <person name="Albertsen M."/>
        </authorList>
    </citation>
    <scope>NUCLEOTIDE SEQUENCE</scope>
    <source>
        <strain evidence="1">OdNE_18-Q3-R46-58_BAT3C.305</strain>
    </source>
</reference>
<dbReference type="Pfam" id="PF08895">
    <property type="entry name" value="DUF1840"/>
    <property type="match status" value="1"/>
</dbReference>
<organism evidence="1 2">
    <name type="scientific">Candidatus Dechloromonas phosphorivorans</name>
    <dbReference type="NCBI Taxonomy" id="2899244"/>
    <lineage>
        <taxon>Bacteria</taxon>
        <taxon>Pseudomonadati</taxon>
        <taxon>Pseudomonadota</taxon>
        <taxon>Betaproteobacteria</taxon>
        <taxon>Rhodocyclales</taxon>
        <taxon>Azonexaceae</taxon>
        <taxon>Dechloromonas</taxon>
    </lineage>
</organism>
<evidence type="ECO:0000313" key="1">
    <source>
        <dbReference type="EMBL" id="MBK8891576.1"/>
    </source>
</evidence>
<dbReference type="InterPro" id="IPR014991">
    <property type="entry name" value="DUF1840"/>
</dbReference>
<name>A0A9D7QIN4_9RHOO</name>
<accession>A0A9D7QIN4</accession>
<proteinExistence type="predicted"/>
<dbReference type="Proteomes" id="UP000808146">
    <property type="component" value="Unassembled WGS sequence"/>
</dbReference>
<sequence>MLVTFKSAASGDLVMFEKNGRELLALLGKEPEAVRGIVTLEQLPAAIAALRTAIAADKARQAGQPADENDAETGVDRKINLSQRALPLLDLFERSLQESEPVTWGA</sequence>
<comment type="caution">
    <text evidence="1">The sequence shown here is derived from an EMBL/GenBank/DDBJ whole genome shotgun (WGS) entry which is preliminary data.</text>
</comment>
<dbReference type="AlphaFoldDB" id="A0A9D7QIN4"/>
<evidence type="ECO:0000313" key="2">
    <source>
        <dbReference type="Proteomes" id="UP000808146"/>
    </source>
</evidence>